<name>U5D1A2_AMBTC</name>
<dbReference type="PANTHER" id="PTHR47481:SF14">
    <property type="entry name" value="RETROTRANSPOSON COPIA-LIKE N-TERMINAL DOMAIN-CONTAINING PROTEIN"/>
    <property type="match status" value="1"/>
</dbReference>
<feature type="region of interest" description="Disordered" evidence="1">
    <location>
        <begin position="116"/>
        <end position="160"/>
    </location>
</feature>
<gene>
    <name evidence="2" type="ORF">AMTR_s00030p00245640</name>
</gene>
<keyword evidence="3" id="KW-1185">Reference proteome</keyword>
<proteinExistence type="predicted"/>
<evidence type="ECO:0000256" key="1">
    <source>
        <dbReference type="SAM" id="MobiDB-lite"/>
    </source>
</evidence>
<dbReference type="EMBL" id="KI392485">
    <property type="protein sequence ID" value="ERN16209.1"/>
    <property type="molecule type" value="Genomic_DNA"/>
</dbReference>
<evidence type="ECO:0000313" key="2">
    <source>
        <dbReference type="EMBL" id="ERN16209.1"/>
    </source>
</evidence>
<dbReference type="OMA" id="SHAFLNW"/>
<dbReference type="Proteomes" id="UP000017836">
    <property type="component" value="Unassembled WGS sequence"/>
</dbReference>
<dbReference type="HOGENOM" id="CLU_1241598_0_0_1"/>
<sequence>MPILRWYDLLDYVDSSLHFPAEVLPAENNEEPKISHAFLNWKRQDQLLLSWIISTLIEGVHAQIMGLTTSQRMSITTKFDPINLNDLYGMLLSQDIQLSDQHGMLDIGSPSANLATTPNYNSRRGCGSQFANHGHSGRRRGRGQGYGQQQNNNSHFGNQQVNQFTKDNDVVLEIHPSHFVVKDRSTGRGLLHRPTKDGLYQLEVAKKRNNKSTGSTFFGEKLP</sequence>
<organism evidence="2 3">
    <name type="scientific">Amborella trichopoda</name>
    <dbReference type="NCBI Taxonomy" id="13333"/>
    <lineage>
        <taxon>Eukaryota</taxon>
        <taxon>Viridiplantae</taxon>
        <taxon>Streptophyta</taxon>
        <taxon>Embryophyta</taxon>
        <taxon>Tracheophyta</taxon>
        <taxon>Spermatophyta</taxon>
        <taxon>Magnoliopsida</taxon>
        <taxon>Amborellales</taxon>
        <taxon>Amborellaceae</taxon>
        <taxon>Amborella</taxon>
    </lineage>
</organism>
<reference evidence="3" key="1">
    <citation type="journal article" date="2013" name="Science">
        <title>The Amborella genome and the evolution of flowering plants.</title>
        <authorList>
            <consortium name="Amborella Genome Project"/>
        </authorList>
    </citation>
    <scope>NUCLEOTIDE SEQUENCE [LARGE SCALE GENOMIC DNA]</scope>
</reference>
<evidence type="ECO:0000313" key="3">
    <source>
        <dbReference type="Proteomes" id="UP000017836"/>
    </source>
</evidence>
<dbReference type="PANTHER" id="PTHR47481">
    <property type="match status" value="1"/>
</dbReference>
<dbReference type="Gramene" id="ERN16209">
    <property type="protein sequence ID" value="ERN16209"/>
    <property type="gene ID" value="AMTR_s00030p00245640"/>
</dbReference>
<dbReference type="AlphaFoldDB" id="U5D1A2"/>
<accession>U5D1A2</accession>
<protein>
    <submittedName>
        <fullName evidence="2">Uncharacterized protein</fullName>
    </submittedName>
</protein>